<protein>
    <submittedName>
        <fullName evidence="8">SNARE associated Golgi protein isoform 2</fullName>
    </submittedName>
</protein>
<dbReference type="EMBL" id="KB454514">
    <property type="protein sequence ID" value="EME28878.1"/>
    <property type="molecule type" value="Genomic_DNA"/>
</dbReference>
<feature type="transmembrane region" description="Helical" evidence="6">
    <location>
        <begin position="123"/>
        <end position="146"/>
    </location>
</feature>
<dbReference type="PANTHER" id="PTHR12677">
    <property type="entry name" value="GOLGI APPARATUS MEMBRANE PROTEIN TVP38-RELATED"/>
    <property type="match status" value="1"/>
</dbReference>
<accession>M2XZ16</accession>
<evidence type="ECO:0000256" key="1">
    <source>
        <dbReference type="ARBA" id="ARBA00004651"/>
    </source>
</evidence>
<evidence type="ECO:0000313" key="9">
    <source>
        <dbReference type="Proteomes" id="UP000030680"/>
    </source>
</evidence>
<keyword evidence="3 6" id="KW-0812">Transmembrane</keyword>
<evidence type="ECO:0000256" key="5">
    <source>
        <dbReference type="ARBA" id="ARBA00023136"/>
    </source>
</evidence>
<feature type="transmembrane region" description="Helical" evidence="6">
    <location>
        <begin position="269"/>
        <end position="290"/>
    </location>
</feature>
<feature type="transmembrane region" description="Helical" evidence="6">
    <location>
        <begin position="158"/>
        <end position="180"/>
    </location>
</feature>
<dbReference type="Gramene" id="EME28878">
    <property type="protein sequence ID" value="EME28878"/>
    <property type="gene ID" value="Gasu_36170"/>
</dbReference>
<organism evidence="8 9">
    <name type="scientific">Galdieria sulphuraria</name>
    <name type="common">Red alga</name>
    <dbReference type="NCBI Taxonomy" id="130081"/>
    <lineage>
        <taxon>Eukaryota</taxon>
        <taxon>Rhodophyta</taxon>
        <taxon>Bangiophyceae</taxon>
        <taxon>Galdieriales</taxon>
        <taxon>Galdieriaceae</taxon>
        <taxon>Galdieria</taxon>
    </lineage>
</organism>
<reference evidence="9" key="1">
    <citation type="journal article" date="2013" name="Science">
        <title>Gene transfer from bacteria and archaea facilitated evolution of an extremophilic eukaryote.</title>
        <authorList>
            <person name="Schonknecht G."/>
            <person name="Chen W.H."/>
            <person name="Ternes C.M."/>
            <person name="Barbier G.G."/>
            <person name="Shrestha R.P."/>
            <person name="Stanke M."/>
            <person name="Brautigam A."/>
            <person name="Baker B.J."/>
            <person name="Banfield J.F."/>
            <person name="Garavito R.M."/>
            <person name="Carr K."/>
            <person name="Wilkerson C."/>
            <person name="Rensing S.A."/>
            <person name="Gagneul D."/>
            <person name="Dickenson N.E."/>
            <person name="Oesterhelt C."/>
            <person name="Lercher M.J."/>
            <person name="Weber A.P."/>
        </authorList>
    </citation>
    <scope>NUCLEOTIDE SEQUENCE [LARGE SCALE GENOMIC DNA]</scope>
    <source>
        <strain evidence="9">074W</strain>
    </source>
</reference>
<evidence type="ECO:0000259" key="7">
    <source>
        <dbReference type="Pfam" id="PF09335"/>
    </source>
</evidence>
<dbReference type="Pfam" id="PF09335">
    <property type="entry name" value="VTT_dom"/>
    <property type="match status" value="1"/>
</dbReference>
<feature type="domain" description="VTT" evidence="7">
    <location>
        <begin position="142"/>
        <end position="260"/>
    </location>
</feature>
<keyword evidence="5 6" id="KW-0472">Membrane</keyword>
<sequence length="448" mass="51133">MKREYRCCFSLIGVVYQLTSRRYYRNCCNRQPICCYSHKGSFVSVAKKNLRVVTPQLVCRTEERPSSQQVSNSNKKYTTKSITKGIAVLLLLLLFLVYVHNNWPILSRLDMKSSLQWIQSLDLPLRFVIFFGVHTIAVVGCFPGTVAIEMAAGLSMNLYYGLACMYTSKLLAAMVSFLLAKSILYRWTQKRLEQYPQAKKWMDAIAQQGWKLALFSRLSPIPSFINNYLIALSPISFHDYMIATIVGIIPFLFQVVALGAGIQEMRQQLSWITLSKYIAIILGIIGLGYYTKKMFHSMKDNMAFTLGSILLATLLTANALAILNEERFLSKVDWSYEQTRVDPSGIKAQISRLLYAFRVIMRGMGYNQKHLYLLAATSSFDRSQYFNYTGVVGYRLNFQKSTLATLAMKITFQIGSTNRLYLHPDNKNSQYCISEQAAISSQPCKRYL</sequence>
<feature type="transmembrane region" description="Helical" evidence="6">
    <location>
        <begin position="85"/>
        <end position="103"/>
    </location>
</feature>
<dbReference type="Proteomes" id="UP000030680">
    <property type="component" value="Unassembled WGS sequence"/>
</dbReference>
<dbReference type="eggNOG" id="KOG3140">
    <property type="taxonomic scope" value="Eukaryota"/>
</dbReference>
<proteinExistence type="predicted"/>
<evidence type="ECO:0000256" key="4">
    <source>
        <dbReference type="ARBA" id="ARBA00022989"/>
    </source>
</evidence>
<keyword evidence="2" id="KW-1003">Cell membrane</keyword>
<evidence type="ECO:0000313" key="8">
    <source>
        <dbReference type="EMBL" id="EME28878.1"/>
    </source>
</evidence>
<keyword evidence="4 6" id="KW-1133">Transmembrane helix</keyword>
<comment type="subcellular location">
    <subcellularLocation>
        <location evidence="1">Cell membrane</location>
        <topology evidence="1">Multi-pass membrane protein</topology>
    </subcellularLocation>
</comment>
<dbReference type="PANTHER" id="PTHR12677:SF59">
    <property type="entry name" value="GOLGI APPARATUS MEMBRANE PROTEIN TVP38-RELATED"/>
    <property type="match status" value="1"/>
</dbReference>
<gene>
    <name evidence="8" type="ORF">Gasu_36170</name>
</gene>
<dbReference type="GO" id="GO:0005886">
    <property type="term" value="C:plasma membrane"/>
    <property type="evidence" value="ECO:0007669"/>
    <property type="project" value="UniProtKB-SubCell"/>
</dbReference>
<dbReference type="InterPro" id="IPR032816">
    <property type="entry name" value="VTT_dom"/>
</dbReference>
<evidence type="ECO:0000256" key="2">
    <source>
        <dbReference type="ARBA" id="ARBA00022475"/>
    </source>
</evidence>
<keyword evidence="9" id="KW-1185">Reference proteome</keyword>
<dbReference type="RefSeq" id="XP_005705398.1">
    <property type="nucleotide sequence ID" value="XM_005705341.1"/>
</dbReference>
<dbReference type="InterPro" id="IPR015414">
    <property type="entry name" value="TMEM64"/>
</dbReference>
<feature type="transmembrane region" description="Helical" evidence="6">
    <location>
        <begin position="302"/>
        <end position="323"/>
    </location>
</feature>
<dbReference type="AlphaFoldDB" id="M2XZ16"/>
<evidence type="ECO:0000256" key="6">
    <source>
        <dbReference type="SAM" id="Phobius"/>
    </source>
</evidence>
<dbReference type="OrthoDB" id="166803at2759"/>
<dbReference type="GeneID" id="17087714"/>
<name>M2XZ16_GALSU</name>
<evidence type="ECO:0000256" key="3">
    <source>
        <dbReference type="ARBA" id="ARBA00022692"/>
    </source>
</evidence>
<feature type="transmembrane region" description="Helical" evidence="6">
    <location>
        <begin position="240"/>
        <end position="262"/>
    </location>
</feature>
<dbReference type="InterPro" id="IPR013880">
    <property type="entry name" value="Yos1"/>
</dbReference>
<dbReference type="Pfam" id="PF08571">
    <property type="entry name" value="Yos1"/>
    <property type="match status" value="1"/>
</dbReference>